<sequence>MTRLGKRSSELLYSEQSSVVSSLVACSGPALGTDSFRDLYTWPGVTFSDFIKQEGSLTSEVLPKKCLLF</sequence>
<proteinExistence type="predicted"/>
<keyword evidence="2" id="KW-1185">Reference proteome</keyword>
<dbReference type="AlphaFoldDB" id="A0A151M1X5"/>
<dbReference type="Proteomes" id="UP000050525">
    <property type="component" value="Unassembled WGS sequence"/>
</dbReference>
<reference evidence="1 2" key="1">
    <citation type="journal article" date="2012" name="Genome Biol.">
        <title>Sequencing three crocodilian genomes to illuminate the evolution of archosaurs and amniotes.</title>
        <authorList>
            <person name="St John J.A."/>
            <person name="Braun E.L."/>
            <person name="Isberg S.R."/>
            <person name="Miles L.G."/>
            <person name="Chong A.Y."/>
            <person name="Gongora J."/>
            <person name="Dalzell P."/>
            <person name="Moran C."/>
            <person name="Bed'hom B."/>
            <person name="Abzhanov A."/>
            <person name="Burgess S.C."/>
            <person name="Cooksey A.M."/>
            <person name="Castoe T.A."/>
            <person name="Crawford N.G."/>
            <person name="Densmore L.D."/>
            <person name="Drew J.C."/>
            <person name="Edwards S.V."/>
            <person name="Faircloth B.C."/>
            <person name="Fujita M.K."/>
            <person name="Greenwold M.J."/>
            <person name="Hoffmann F.G."/>
            <person name="Howard J.M."/>
            <person name="Iguchi T."/>
            <person name="Janes D.E."/>
            <person name="Khan S.Y."/>
            <person name="Kohno S."/>
            <person name="de Koning A.J."/>
            <person name="Lance S.L."/>
            <person name="McCarthy F.M."/>
            <person name="McCormack J.E."/>
            <person name="Merchant M.E."/>
            <person name="Peterson D.G."/>
            <person name="Pollock D.D."/>
            <person name="Pourmand N."/>
            <person name="Raney B.J."/>
            <person name="Roessler K.A."/>
            <person name="Sanford J.R."/>
            <person name="Sawyer R.H."/>
            <person name="Schmidt C.J."/>
            <person name="Triplett E.W."/>
            <person name="Tuberville T.D."/>
            <person name="Venegas-Anaya M."/>
            <person name="Howard J.T."/>
            <person name="Jarvis E.D."/>
            <person name="Guillette L.J.Jr."/>
            <person name="Glenn T.C."/>
            <person name="Green R.E."/>
            <person name="Ray D.A."/>
        </authorList>
    </citation>
    <scope>NUCLEOTIDE SEQUENCE [LARGE SCALE GENOMIC DNA]</scope>
    <source>
        <strain evidence="1">KSC_2009_1</strain>
    </source>
</reference>
<dbReference type="EMBL" id="AKHW03006807">
    <property type="protein sequence ID" value="KYO18509.1"/>
    <property type="molecule type" value="Genomic_DNA"/>
</dbReference>
<dbReference type="PROSITE" id="PS51257">
    <property type="entry name" value="PROKAR_LIPOPROTEIN"/>
    <property type="match status" value="1"/>
</dbReference>
<comment type="caution">
    <text evidence="1">The sequence shown here is derived from an EMBL/GenBank/DDBJ whole genome shotgun (WGS) entry which is preliminary data.</text>
</comment>
<accession>A0A151M1X5</accession>
<protein>
    <submittedName>
        <fullName evidence="1">Uncharacterized protein</fullName>
    </submittedName>
</protein>
<evidence type="ECO:0000313" key="1">
    <source>
        <dbReference type="EMBL" id="KYO18509.1"/>
    </source>
</evidence>
<gene>
    <name evidence="1" type="ORF">Y1Q_0014781</name>
</gene>
<name>A0A151M1X5_ALLMI</name>
<evidence type="ECO:0000313" key="2">
    <source>
        <dbReference type="Proteomes" id="UP000050525"/>
    </source>
</evidence>
<organism evidence="1 2">
    <name type="scientific">Alligator mississippiensis</name>
    <name type="common">American alligator</name>
    <dbReference type="NCBI Taxonomy" id="8496"/>
    <lineage>
        <taxon>Eukaryota</taxon>
        <taxon>Metazoa</taxon>
        <taxon>Chordata</taxon>
        <taxon>Craniata</taxon>
        <taxon>Vertebrata</taxon>
        <taxon>Euteleostomi</taxon>
        <taxon>Archelosauria</taxon>
        <taxon>Archosauria</taxon>
        <taxon>Crocodylia</taxon>
        <taxon>Alligatoridae</taxon>
        <taxon>Alligatorinae</taxon>
        <taxon>Alligator</taxon>
    </lineage>
</organism>